<dbReference type="SMR" id="V7BDA2"/>
<dbReference type="EMBL" id="CM002294">
    <property type="protein sequence ID" value="ESW15794.1"/>
    <property type="molecule type" value="Genomic_DNA"/>
</dbReference>
<keyword evidence="1" id="KW-0472">Membrane</keyword>
<gene>
    <name evidence="2" type="ORF">PHAVU_007G102700g</name>
</gene>
<sequence>MLTKEGEYFQIKSLDSLSTSQYLDETTYMVQTIILYVLCLQVYKSFVLFMNFSHMNYILMYNLFLLMSLHIVLDKAFHYRIYWTKNVRRGHKVCWL</sequence>
<accession>V7BDA2</accession>
<keyword evidence="1" id="KW-0812">Transmembrane</keyword>
<dbReference type="AlphaFoldDB" id="V7BDA2"/>
<proteinExistence type="predicted"/>
<reference evidence="3" key="1">
    <citation type="journal article" date="2014" name="Nat. Genet.">
        <title>A reference genome for common bean and genome-wide analysis of dual domestications.</title>
        <authorList>
            <person name="Schmutz J."/>
            <person name="McClean P.E."/>
            <person name="Mamidi S."/>
            <person name="Wu G.A."/>
            <person name="Cannon S.B."/>
            <person name="Grimwood J."/>
            <person name="Jenkins J."/>
            <person name="Shu S."/>
            <person name="Song Q."/>
            <person name="Chavarro C."/>
            <person name="Torres-Torres M."/>
            <person name="Geffroy V."/>
            <person name="Moghaddam S.M."/>
            <person name="Gao D."/>
            <person name="Abernathy B."/>
            <person name="Barry K."/>
            <person name="Blair M."/>
            <person name="Brick M.A."/>
            <person name="Chovatia M."/>
            <person name="Gepts P."/>
            <person name="Goodstein D.M."/>
            <person name="Gonzales M."/>
            <person name="Hellsten U."/>
            <person name="Hyten D.L."/>
            <person name="Jia G."/>
            <person name="Kelly J.D."/>
            <person name="Kudrna D."/>
            <person name="Lee R."/>
            <person name="Richard M.M."/>
            <person name="Miklas P.N."/>
            <person name="Osorno J.M."/>
            <person name="Rodrigues J."/>
            <person name="Thareau V."/>
            <person name="Urrea C.A."/>
            <person name="Wang M."/>
            <person name="Yu Y."/>
            <person name="Zhang M."/>
            <person name="Wing R.A."/>
            <person name="Cregan P.B."/>
            <person name="Rokhsar D.S."/>
            <person name="Jackson S.A."/>
        </authorList>
    </citation>
    <scope>NUCLEOTIDE SEQUENCE [LARGE SCALE GENOMIC DNA]</scope>
    <source>
        <strain evidence="3">cv. G19833</strain>
    </source>
</reference>
<protein>
    <recommendedName>
        <fullName evidence="4">DUF3307 domain-containing protein</fullName>
    </recommendedName>
</protein>
<dbReference type="Proteomes" id="UP000000226">
    <property type="component" value="Chromosome 7"/>
</dbReference>
<keyword evidence="3" id="KW-1185">Reference proteome</keyword>
<feature type="transmembrane region" description="Helical" evidence="1">
    <location>
        <begin position="26"/>
        <end position="43"/>
    </location>
</feature>
<dbReference type="Gramene" id="ESW15794">
    <property type="protein sequence ID" value="ESW15794"/>
    <property type="gene ID" value="PHAVU_007G102700g"/>
</dbReference>
<name>V7BDA2_PHAVU</name>
<evidence type="ECO:0000256" key="1">
    <source>
        <dbReference type="SAM" id="Phobius"/>
    </source>
</evidence>
<evidence type="ECO:0000313" key="3">
    <source>
        <dbReference type="Proteomes" id="UP000000226"/>
    </source>
</evidence>
<evidence type="ECO:0000313" key="2">
    <source>
        <dbReference type="EMBL" id="ESW15794.1"/>
    </source>
</evidence>
<keyword evidence="1" id="KW-1133">Transmembrane helix</keyword>
<feature type="transmembrane region" description="Helical" evidence="1">
    <location>
        <begin position="55"/>
        <end position="73"/>
    </location>
</feature>
<evidence type="ECO:0008006" key="4">
    <source>
        <dbReference type="Google" id="ProtNLM"/>
    </source>
</evidence>
<organism evidence="2 3">
    <name type="scientific">Phaseolus vulgaris</name>
    <name type="common">Kidney bean</name>
    <name type="synonym">French bean</name>
    <dbReference type="NCBI Taxonomy" id="3885"/>
    <lineage>
        <taxon>Eukaryota</taxon>
        <taxon>Viridiplantae</taxon>
        <taxon>Streptophyta</taxon>
        <taxon>Embryophyta</taxon>
        <taxon>Tracheophyta</taxon>
        <taxon>Spermatophyta</taxon>
        <taxon>Magnoliopsida</taxon>
        <taxon>eudicotyledons</taxon>
        <taxon>Gunneridae</taxon>
        <taxon>Pentapetalae</taxon>
        <taxon>rosids</taxon>
        <taxon>fabids</taxon>
        <taxon>Fabales</taxon>
        <taxon>Fabaceae</taxon>
        <taxon>Papilionoideae</taxon>
        <taxon>50 kb inversion clade</taxon>
        <taxon>NPAAA clade</taxon>
        <taxon>indigoferoid/millettioid clade</taxon>
        <taxon>Phaseoleae</taxon>
        <taxon>Phaseolus</taxon>
    </lineage>
</organism>